<dbReference type="HOGENOM" id="CLU_1305101_0_0_1"/>
<name>K1X405_MARBU</name>
<dbReference type="InParanoid" id="K1X405"/>
<feature type="transmembrane region" description="Helical" evidence="1">
    <location>
        <begin position="141"/>
        <end position="162"/>
    </location>
</feature>
<keyword evidence="1" id="KW-1133">Transmembrane helix</keyword>
<reference evidence="2 3" key="1">
    <citation type="journal article" date="2012" name="BMC Genomics">
        <title>Sequencing the genome of Marssonina brunnea reveals fungus-poplar co-evolution.</title>
        <authorList>
            <person name="Zhu S."/>
            <person name="Cao Y.-Z."/>
            <person name="Jiang C."/>
            <person name="Tan B.-Y."/>
            <person name="Wang Z."/>
            <person name="Feng S."/>
            <person name="Zhang L."/>
            <person name="Su X.-H."/>
            <person name="Brejova B."/>
            <person name="Vinar T."/>
            <person name="Xu M."/>
            <person name="Wang M.-X."/>
            <person name="Zhang S.-G."/>
            <person name="Huang M.-R."/>
            <person name="Wu R."/>
            <person name="Zhou Y."/>
        </authorList>
    </citation>
    <scope>NUCLEOTIDE SEQUENCE [LARGE SCALE GENOMIC DNA]</scope>
    <source>
        <strain evidence="2 3">MB_m1</strain>
    </source>
</reference>
<feature type="transmembrane region" description="Helical" evidence="1">
    <location>
        <begin position="168"/>
        <end position="193"/>
    </location>
</feature>
<evidence type="ECO:0000313" key="2">
    <source>
        <dbReference type="EMBL" id="EKD19951.1"/>
    </source>
</evidence>
<dbReference type="AlphaFoldDB" id="K1X405"/>
<keyword evidence="1" id="KW-0812">Transmembrane</keyword>
<sequence>MIINKLKVLEVFIVVYTDSYSLYECFIKLGTIKKKRLMIDIIALKQSYERRELAEPTYVSKDLTTPRMQPLAIRIKSYFNRDYYNYDTSVIRCLRYAKGSYNNCTVAFAAANTAFDNFLALNAALSRSAASSPGGLASRTLALAALVAFVAFVALVALAAFVASVALIIVALFALVVALTAFATALAVIITFAKRRAKVKRLLKALIDLLL</sequence>
<protein>
    <submittedName>
        <fullName evidence="2">Uncharacterized protein</fullName>
    </submittedName>
</protein>
<dbReference type="Proteomes" id="UP000006753">
    <property type="component" value="Unassembled WGS sequence"/>
</dbReference>
<gene>
    <name evidence="2" type="ORF">MBM_01903</name>
</gene>
<keyword evidence="1" id="KW-0472">Membrane</keyword>
<dbReference type="EMBL" id="JH921430">
    <property type="protein sequence ID" value="EKD19951.1"/>
    <property type="molecule type" value="Genomic_DNA"/>
</dbReference>
<evidence type="ECO:0000313" key="3">
    <source>
        <dbReference type="Proteomes" id="UP000006753"/>
    </source>
</evidence>
<evidence type="ECO:0000256" key="1">
    <source>
        <dbReference type="SAM" id="Phobius"/>
    </source>
</evidence>
<keyword evidence="3" id="KW-1185">Reference proteome</keyword>
<accession>K1X405</accession>
<organism evidence="2 3">
    <name type="scientific">Marssonina brunnea f. sp. multigermtubi (strain MB_m1)</name>
    <name type="common">Marssonina leaf spot fungus</name>
    <dbReference type="NCBI Taxonomy" id="1072389"/>
    <lineage>
        <taxon>Eukaryota</taxon>
        <taxon>Fungi</taxon>
        <taxon>Dikarya</taxon>
        <taxon>Ascomycota</taxon>
        <taxon>Pezizomycotina</taxon>
        <taxon>Leotiomycetes</taxon>
        <taxon>Helotiales</taxon>
        <taxon>Drepanopezizaceae</taxon>
        <taxon>Drepanopeziza</taxon>
    </lineage>
</organism>
<dbReference type="KEGG" id="mbe:MBM_01903"/>
<proteinExistence type="predicted"/>